<sequence length="294" mass="31925">MSEQKRTDVDWEDLRFFAALARHRSLSATARALKVNHATVARRIAALESVLGFALFERRADGYQLSRHGTAILSEAGAMESAASAIRDRLAHTNGPSGRVRLTTTRSIADLVIAPRLGDVLGGLANVELEIVTDIRVHSLAQREADIALRLGHPKDSDLTGKRVATIGYAFYASKAAAETVVESVPARLIGFDLDSDGVAEARWLETRFGRDAFTFRSSSNIVQASAAAAGLGIAMLPRFVAEHNPALVEIDYGEAMPDRELWMLAPANLVDIPRIRAVWDGLAQVFAASRERL</sequence>
<reference evidence="6 7" key="1">
    <citation type="submission" date="2019-03" db="EMBL/GenBank/DDBJ databases">
        <title>Genomic Encyclopedia of Type Strains, Phase IV (KMG-V): Genome sequencing to study the core and pangenomes of soil and plant-associated prokaryotes.</title>
        <authorList>
            <person name="Whitman W."/>
        </authorList>
    </citation>
    <scope>NUCLEOTIDE SEQUENCE [LARGE SCALE GENOMIC DNA]</scope>
    <source>
        <strain evidence="6 7">Hc14</strain>
    </source>
</reference>
<dbReference type="InterPro" id="IPR005119">
    <property type="entry name" value="LysR_subst-bd"/>
</dbReference>
<protein>
    <submittedName>
        <fullName evidence="6">DNA-binding transcriptional LysR family regulator</fullName>
    </submittedName>
</protein>
<dbReference type="Gene3D" id="3.40.190.290">
    <property type="match status" value="1"/>
</dbReference>
<dbReference type="EMBL" id="SMBH01000002">
    <property type="protein sequence ID" value="TCU19235.1"/>
    <property type="molecule type" value="Genomic_DNA"/>
</dbReference>
<feature type="domain" description="HTH lysR-type" evidence="5">
    <location>
        <begin position="9"/>
        <end position="66"/>
    </location>
</feature>
<gene>
    <name evidence="6" type="ORF">EV132_102466</name>
</gene>
<dbReference type="GO" id="GO:0043565">
    <property type="term" value="F:sequence-specific DNA binding"/>
    <property type="evidence" value="ECO:0007669"/>
    <property type="project" value="TreeGrafter"/>
</dbReference>
<dbReference type="Pfam" id="PF00126">
    <property type="entry name" value="HTH_1"/>
    <property type="match status" value="1"/>
</dbReference>
<keyword evidence="3 6" id="KW-0238">DNA-binding</keyword>
<dbReference type="GO" id="GO:0003700">
    <property type="term" value="F:DNA-binding transcription factor activity"/>
    <property type="evidence" value="ECO:0007669"/>
    <property type="project" value="InterPro"/>
</dbReference>
<dbReference type="InterPro" id="IPR000847">
    <property type="entry name" value="LysR_HTH_N"/>
</dbReference>
<organism evidence="6 7">
    <name type="scientific">Rhizobium sullae</name>
    <name type="common">Rhizobium hedysari</name>
    <dbReference type="NCBI Taxonomy" id="50338"/>
    <lineage>
        <taxon>Bacteria</taxon>
        <taxon>Pseudomonadati</taxon>
        <taxon>Pseudomonadota</taxon>
        <taxon>Alphaproteobacteria</taxon>
        <taxon>Hyphomicrobiales</taxon>
        <taxon>Rhizobiaceae</taxon>
        <taxon>Rhizobium/Agrobacterium group</taxon>
        <taxon>Rhizobium</taxon>
    </lineage>
</organism>
<evidence type="ECO:0000313" key="7">
    <source>
        <dbReference type="Proteomes" id="UP000294576"/>
    </source>
</evidence>
<evidence type="ECO:0000256" key="3">
    <source>
        <dbReference type="ARBA" id="ARBA00023125"/>
    </source>
</evidence>
<evidence type="ECO:0000313" key="6">
    <source>
        <dbReference type="EMBL" id="TCU19235.1"/>
    </source>
</evidence>
<dbReference type="PANTHER" id="PTHR30537">
    <property type="entry name" value="HTH-TYPE TRANSCRIPTIONAL REGULATOR"/>
    <property type="match status" value="1"/>
</dbReference>
<name>A0A4V6P0W6_RHISU</name>
<dbReference type="RefSeq" id="WP_132559792.1">
    <property type="nucleotide sequence ID" value="NZ_SMBH01000002.1"/>
</dbReference>
<proteinExistence type="inferred from homology"/>
<dbReference type="AlphaFoldDB" id="A0A4V6P0W6"/>
<keyword evidence="4" id="KW-0804">Transcription</keyword>
<comment type="similarity">
    <text evidence="1">Belongs to the LysR transcriptional regulatory family.</text>
</comment>
<comment type="caution">
    <text evidence="6">The sequence shown here is derived from an EMBL/GenBank/DDBJ whole genome shotgun (WGS) entry which is preliminary data.</text>
</comment>
<evidence type="ECO:0000256" key="1">
    <source>
        <dbReference type="ARBA" id="ARBA00009437"/>
    </source>
</evidence>
<dbReference type="SUPFAM" id="SSF53850">
    <property type="entry name" value="Periplasmic binding protein-like II"/>
    <property type="match status" value="1"/>
</dbReference>
<evidence type="ECO:0000256" key="2">
    <source>
        <dbReference type="ARBA" id="ARBA00023015"/>
    </source>
</evidence>
<dbReference type="Proteomes" id="UP000294576">
    <property type="component" value="Unassembled WGS sequence"/>
</dbReference>
<dbReference type="InterPro" id="IPR036390">
    <property type="entry name" value="WH_DNA-bd_sf"/>
</dbReference>
<dbReference type="SUPFAM" id="SSF46785">
    <property type="entry name" value="Winged helix' DNA-binding domain"/>
    <property type="match status" value="1"/>
</dbReference>
<keyword evidence="2" id="KW-0805">Transcription regulation</keyword>
<evidence type="ECO:0000256" key="4">
    <source>
        <dbReference type="ARBA" id="ARBA00023163"/>
    </source>
</evidence>
<dbReference type="InterPro" id="IPR036388">
    <property type="entry name" value="WH-like_DNA-bd_sf"/>
</dbReference>
<dbReference type="GO" id="GO:0006351">
    <property type="term" value="P:DNA-templated transcription"/>
    <property type="evidence" value="ECO:0007669"/>
    <property type="project" value="TreeGrafter"/>
</dbReference>
<accession>A0A4V6P0W6</accession>
<dbReference type="PROSITE" id="PS50931">
    <property type="entry name" value="HTH_LYSR"/>
    <property type="match status" value="1"/>
</dbReference>
<dbReference type="Gene3D" id="1.10.10.10">
    <property type="entry name" value="Winged helix-like DNA-binding domain superfamily/Winged helix DNA-binding domain"/>
    <property type="match status" value="1"/>
</dbReference>
<dbReference type="InterPro" id="IPR058163">
    <property type="entry name" value="LysR-type_TF_proteobact-type"/>
</dbReference>
<dbReference type="Pfam" id="PF03466">
    <property type="entry name" value="LysR_substrate"/>
    <property type="match status" value="1"/>
</dbReference>
<dbReference type="PANTHER" id="PTHR30537:SF3">
    <property type="entry name" value="TRANSCRIPTIONAL REGULATORY PROTEIN"/>
    <property type="match status" value="1"/>
</dbReference>
<evidence type="ECO:0000259" key="5">
    <source>
        <dbReference type="PROSITE" id="PS50931"/>
    </source>
</evidence>